<proteinExistence type="predicted"/>
<gene>
    <name evidence="1" type="ORF">H8E79_01295</name>
</gene>
<sequence>MLIIIATTGLWLCIKATLYDLVSGAQGHALRTPFSQNFDNAIIRIQGSWRFKQENLVSVQLKSFFSL</sequence>
<comment type="caution">
    <text evidence="1">The sequence shown here is derived from an EMBL/GenBank/DDBJ whole genome shotgun (WGS) entry which is preliminary data.</text>
</comment>
<dbReference type="AlphaFoldDB" id="A0A8J6T9G9"/>
<evidence type="ECO:0000313" key="2">
    <source>
        <dbReference type="Proteomes" id="UP000599024"/>
    </source>
</evidence>
<accession>A0A8J6T9G9</accession>
<evidence type="ECO:0000313" key="1">
    <source>
        <dbReference type="EMBL" id="MBC8207788.1"/>
    </source>
</evidence>
<protein>
    <submittedName>
        <fullName evidence="1">Uncharacterized protein</fullName>
    </submittedName>
</protein>
<reference evidence="1 2" key="1">
    <citation type="submission" date="2020-08" db="EMBL/GenBank/DDBJ databases">
        <title>Bridging the membrane lipid divide: bacteria of the FCB group superphylum have the potential to synthesize archaeal ether lipids.</title>
        <authorList>
            <person name="Villanueva L."/>
            <person name="Von Meijenfeldt F.A.B."/>
            <person name="Westbye A.B."/>
            <person name="Yadav S."/>
            <person name="Hopmans E.C."/>
            <person name="Dutilh B.E."/>
            <person name="Sinninghe Damste J.S."/>
        </authorList>
    </citation>
    <scope>NUCLEOTIDE SEQUENCE [LARGE SCALE GENOMIC DNA]</scope>
    <source>
        <strain evidence="1">NIOZ-UU81</strain>
    </source>
</reference>
<dbReference type="EMBL" id="JACNLK010000016">
    <property type="protein sequence ID" value="MBC8207788.1"/>
    <property type="molecule type" value="Genomic_DNA"/>
</dbReference>
<dbReference type="Proteomes" id="UP000599024">
    <property type="component" value="Unassembled WGS sequence"/>
</dbReference>
<name>A0A8J6T9G9_9BACT</name>
<organism evidence="1 2">
    <name type="scientific">Candidatus Desulfatifera sulfidica</name>
    <dbReference type="NCBI Taxonomy" id="2841691"/>
    <lineage>
        <taxon>Bacteria</taxon>
        <taxon>Pseudomonadati</taxon>
        <taxon>Thermodesulfobacteriota</taxon>
        <taxon>Desulfobulbia</taxon>
        <taxon>Desulfobulbales</taxon>
        <taxon>Desulfobulbaceae</taxon>
        <taxon>Candidatus Desulfatifera</taxon>
    </lineage>
</organism>